<proteinExistence type="predicted"/>
<evidence type="ECO:0000313" key="3">
    <source>
        <dbReference type="EMBL" id="KAJ7301432.1"/>
    </source>
</evidence>
<evidence type="ECO:0000256" key="1">
    <source>
        <dbReference type="SAM" id="MobiDB-lite"/>
    </source>
</evidence>
<feature type="region of interest" description="Disordered" evidence="1">
    <location>
        <begin position="49"/>
        <end position="70"/>
    </location>
</feature>
<reference evidence="3" key="1">
    <citation type="submission" date="2023-03" db="EMBL/GenBank/DDBJ databases">
        <title>Massive genome expansion in bonnet fungi (Mycena s.s.) driven by repeated elements and novel gene families across ecological guilds.</title>
        <authorList>
            <consortium name="Lawrence Berkeley National Laboratory"/>
            <person name="Harder C.B."/>
            <person name="Miyauchi S."/>
            <person name="Viragh M."/>
            <person name="Kuo A."/>
            <person name="Thoen E."/>
            <person name="Andreopoulos B."/>
            <person name="Lu D."/>
            <person name="Skrede I."/>
            <person name="Drula E."/>
            <person name="Henrissat B."/>
            <person name="Morin E."/>
            <person name="Kohler A."/>
            <person name="Barry K."/>
            <person name="LaButti K."/>
            <person name="Morin E."/>
            <person name="Salamov A."/>
            <person name="Lipzen A."/>
            <person name="Mereny Z."/>
            <person name="Hegedus B."/>
            <person name="Baldrian P."/>
            <person name="Stursova M."/>
            <person name="Weitz H."/>
            <person name="Taylor A."/>
            <person name="Grigoriev I.V."/>
            <person name="Nagy L.G."/>
            <person name="Martin F."/>
            <person name="Kauserud H."/>
        </authorList>
    </citation>
    <scope>NUCLEOTIDE SEQUENCE</scope>
    <source>
        <strain evidence="3">CBHHK002</strain>
    </source>
</reference>
<sequence>MSSNTGRGRFTGVADTILEVVGILAALPFLLLTPLIVIVVPMPILCPPPSTSAAPLTADDRRDRPTPRARAPFRLSLRPTHPSIQPVPYPSLLTGRKYTRAPQGWPGGPPGFVLPPAATPAPAPWPGQFSRQSRAQRGERWAAGGGGVGATNSRAPALQGGVETLLIPGYWVCHCTSPPSRARPPRALEWRGGAGAAP</sequence>
<name>A0AAD7E7S9_9AGAR</name>
<dbReference type="AlphaFoldDB" id="A0AAD7E7S9"/>
<keyword evidence="2" id="KW-1133">Transmembrane helix</keyword>
<gene>
    <name evidence="3" type="ORF">DFH08DRAFT_978752</name>
</gene>
<feature type="region of interest" description="Disordered" evidence="1">
    <location>
        <begin position="179"/>
        <end position="198"/>
    </location>
</feature>
<dbReference type="Proteomes" id="UP001218218">
    <property type="component" value="Unassembled WGS sequence"/>
</dbReference>
<keyword evidence="4" id="KW-1185">Reference proteome</keyword>
<comment type="caution">
    <text evidence="3">The sequence shown here is derived from an EMBL/GenBank/DDBJ whole genome shotgun (WGS) entry which is preliminary data.</text>
</comment>
<accession>A0AAD7E7S9</accession>
<keyword evidence="2" id="KW-0472">Membrane</keyword>
<protein>
    <submittedName>
        <fullName evidence="3">Uncharacterized protein</fullName>
    </submittedName>
</protein>
<organism evidence="3 4">
    <name type="scientific">Mycena albidolilacea</name>
    <dbReference type="NCBI Taxonomy" id="1033008"/>
    <lineage>
        <taxon>Eukaryota</taxon>
        <taxon>Fungi</taxon>
        <taxon>Dikarya</taxon>
        <taxon>Basidiomycota</taxon>
        <taxon>Agaricomycotina</taxon>
        <taxon>Agaricomycetes</taxon>
        <taxon>Agaricomycetidae</taxon>
        <taxon>Agaricales</taxon>
        <taxon>Marasmiineae</taxon>
        <taxon>Mycenaceae</taxon>
        <taxon>Mycena</taxon>
    </lineage>
</organism>
<feature type="transmembrane region" description="Helical" evidence="2">
    <location>
        <begin position="20"/>
        <end position="40"/>
    </location>
</feature>
<evidence type="ECO:0000313" key="4">
    <source>
        <dbReference type="Proteomes" id="UP001218218"/>
    </source>
</evidence>
<keyword evidence="2" id="KW-0812">Transmembrane</keyword>
<dbReference type="EMBL" id="JARIHO010000135">
    <property type="protein sequence ID" value="KAJ7301432.1"/>
    <property type="molecule type" value="Genomic_DNA"/>
</dbReference>
<evidence type="ECO:0000256" key="2">
    <source>
        <dbReference type="SAM" id="Phobius"/>
    </source>
</evidence>